<gene>
    <name evidence="1" type="ORF">OVA965_LOCUS27737</name>
    <name evidence="2" type="ORF">TMI583_LOCUS28487</name>
</gene>
<proteinExistence type="predicted"/>
<accession>A0A8S2EZ77</accession>
<dbReference type="Proteomes" id="UP000677228">
    <property type="component" value="Unassembled WGS sequence"/>
</dbReference>
<protein>
    <submittedName>
        <fullName evidence="1">Uncharacterized protein</fullName>
    </submittedName>
</protein>
<dbReference type="EMBL" id="CAJOBA010040053">
    <property type="protein sequence ID" value="CAF4088029.1"/>
    <property type="molecule type" value="Genomic_DNA"/>
</dbReference>
<organism evidence="1 3">
    <name type="scientific">Didymodactylos carnosus</name>
    <dbReference type="NCBI Taxonomy" id="1234261"/>
    <lineage>
        <taxon>Eukaryota</taxon>
        <taxon>Metazoa</taxon>
        <taxon>Spiralia</taxon>
        <taxon>Gnathifera</taxon>
        <taxon>Rotifera</taxon>
        <taxon>Eurotatoria</taxon>
        <taxon>Bdelloidea</taxon>
        <taxon>Philodinida</taxon>
        <taxon>Philodinidae</taxon>
        <taxon>Didymodactylos</taxon>
    </lineage>
</organism>
<sequence length="96" mass="11157">MLNVYCVIIKHATSTTSNLLCHLEHQHPNEYKLISKLSKRSFNNPIRLPLNSERDEQLTRLAVEFIKYDLLPLTTIESPKLQTIFHQTEPSCNLPK</sequence>
<evidence type="ECO:0000313" key="2">
    <source>
        <dbReference type="EMBL" id="CAF4088029.1"/>
    </source>
</evidence>
<dbReference type="Proteomes" id="UP000682733">
    <property type="component" value="Unassembled WGS sequence"/>
</dbReference>
<reference evidence="1" key="1">
    <citation type="submission" date="2021-02" db="EMBL/GenBank/DDBJ databases">
        <authorList>
            <person name="Nowell W R."/>
        </authorList>
    </citation>
    <scope>NUCLEOTIDE SEQUENCE</scope>
</reference>
<dbReference type="AlphaFoldDB" id="A0A8S2EZ77"/>
<evidence type="ECO:0000313" key="3">
    <source>
        <dbReference type="Proteomes" id="UP000677228"/>
    </source>
</evidence>
<comment type="caution">
    <text evidence="1">The sequence shown here is derived from an EMBL/GenBank/DDBJ whole genome shotgun (WGS) entry which is preliminary data.</text>
</comment>
<dbReference type="EMBL" id="CAJNOK010018485">
    <property type="protein sequence ID" value="CAF1283165.1"/>
    <property type="molecule type" value="Genomic_DNA"/>
</dbReference>
<name>A0A8S2EZ77_9BILA</name>
<evidence type="ECO:0000313" key="1">
    <source>
        <dbReference type="EMBL" id="CAF1283165.1"/>
    </source>
</evidence>